<feature type="transmembrane region" description="Helical" evidence="2">
    <location>
        <begin position="26"/>
        <end position="44"/>
    </location>
</feature>
<evidence type="ECO:0000256" key="2">
    <source>
        <dbReference type="SAM" id="Phobius"/>
    </source>
</evidence>
<evidence type="ECO:0000313" key="3">
    <source>
        <dbReference type="EMBL" id="CAH0363744.1"/>
    </source>
</evidence>
<dbReference type="EMBL" id="CAKKNE010000005">
    <property type="protein sequence ID" value="CAH0375549.1"/>
    <property type="molecule type" value="Genomic_DNA"/>
</dbReference>
<dbReference type="AlphaFoldDB" id="A0A8J2WQX1"/>
<dbReference type="EMBL" id="CAKKNE010000001">
    <property type="protein sequence ID" value="CAH0363744.1"/>
    <property type="molecule type" value="Genomic_DNA"/>
</dbReference>
<keyword evidence="5" id="KW-1185">Reference proteome</keyword>
<keyword evidence="2" id="KW-0812">Transmembrane</keyword>
<evidence type="ECO:0000313" key="5">
    <source>
        <dbReference type="Proteomes" id="UP000789595"/>
    </source>
</evidence>
<keyword evidence="2" id="KW-1133">Transmembrane helix</keyword>
<gene>
    <name evidence="3" type="ORF">PECAL_1P00740</name>
    <name evidence="4" type="ORF">PECAL_5P00780</name>
</gene>
<feature type="transmembrane region" description="Helical" evidence="2">
    <location>
        <begin position="56"/>
        <end position="76"/>
    </location>
</feature>
<comment type="caution">
    <text evidence="3">The sequence shown here is derived from an EMBL/GenBank/DDBJ whole genome shotgun (WGS) entry which is preliminary data.</text>
</comment>
<feature type="region of interest" description="Disordered" evidence="1">
    <location>
        <begin position="107"/>
        <end position="140"/>
    </location>
</feature>
<evidence type="ECO:0000313" key="4">
    <source>
        <dbReference type="EMBL" id="CAH0375549.1"/>
    </source>
</evidence>
<organism evidence="3 5">
    <name type="scientific">Pelagomonas calceolata</name>
    <dbReference type="NCBI Taxonomy" id="35677"/>
    <lineage>
        <taxon>Eukaryota</taxon>
        <taxon>Sar</taxon>
        <taxon>Stramenopiles</taxon>
        <taxon>Ochrophyta</taxon>
        <taxon>Pelagophyceae</taxon>
        <taxon>Pelagomonadales</taxon>
        <taxon>Pelagomonadaceae</taxon>
        <taxon>Pelagomonas</taxon>
    </lineage>
</organism>
<reference evidence="3" key="1">
    <citation type="submission" date="2021-11" db="EMBL/GenBank/DDBJ databases">
        <authorList>
            <consortium name="Genoscope - CEA"/>
            <person name="William W."/>
        </authorList>
    </citation>
    <scope>NUCLEOTIDE SEQUENCE</scope>
</reference>
<sequence length="140" mass="15621">MSDRETRMMARIRREDEARRARRDQITTYGLVAVIVTFGGARYAGHRSIERACLALLGAFGLYAVGVCGGVFYPRISRRRRGGRDRVDGYHAQVALAAMSAYSESIMQLPEPDSDDEDHDHSHFHAGSISSSDSEEDKDK</sequence>
<name>A0A8J2WQX1_9STRA</name>
<keyword evidence="2" id="KW-0472">Membrane</keyword>
<proteinExistence type="predicted"/>
<evidence type="ECO:0000256" key="1">
    <source>
        <dbReference type="SAM" id="MobiDB-lite"/>
    </source>
</evidence>
<protein>
    <submittedName>
        <fullName evidence="3">Uncharacterized protein</fullName>
    </submittedName>
</protein>
<dbReference type="Proteomes" id="UP000789595">
    <property type="component" value="Unassembled WGS sequence"/>
</dbReference>
<accession>A0A8J2WQX1</accession>